<accession>A0A9P4LHE9</accession>
<sequence length="115" mass="13401">ETRIVNLFPGKLEDSVRCTFETVELSSVYEEYEAISYTWATEGGDDMKTGCVYCDERIIPVTKNCEAILRRLRRPWKTRRVWVDAICINQVNTSERNHQVGLMDHVYRKASNVLI</sequence>
<proteinExistence type="predicted"/>
<evidence type="ECO:0000259" key="1">
    <source>
        <dbReference type="Pfam" id="PF06985"/>
    </source>
</evidence>
<dbReference type="InterPro" id="IPR010730">
    <property type="entry name" value="HET"/>
</dbReference>
<dbReference type="PANTHER" id="PTHR24148:SF64">
    <property type="entry name" value="HETEROKARYON INCOMPATIBILITY DOMAIN-CONTAINING PROTEIN"/>
    <property type="match status" value="1"/>
</dbReference>
<dbReference type="PANTHER" id="PTHR24148">
    <property type="entry name" value="ANKYRIN REPEAT DOMAIN-CONTAINING PROTEIN 39 HOMOLOG-RELATED"/>
    <property type="match status" value="1"/>
</dbReference>
<comment type="caution">
    <text evidence="2">The sequence shown here is derived from an EMBL/GenBank/DDBJ whole genome shotgun (WGS) entry which is preliminary data.</text>
</comment>
<dbReference type="Proteomes" id="UP000799777">
    <property type="component" value="Unassembled WGS sequence"/>
</dbReference>
<reference evidence="2" key="1">
    <citation type="journal article" date="2020" name="Stud. Mycol.">
        <title>101 Dothideomycetes genomes: a test case for predicting lifestyles and emergence of pathogens.</title>
        <authorList>
            <person name="Haridas S."/>
            <person name="Albert R."/>
            <person name="Binder M."/>
            <person name="Bloem J."/>
            <person name="Labutti K."/>
            <person name="Salamov A."/>
            <person name="Andreopoulos B."/>
            <person name="Baker S."/>
            <person name="Barry K."/>
            <person name="Bills G."/>
            <person name="Bluhm B."/>
            <person name="Cannon C."/>
            <person name="Castanera R."/>
            <person name="Culley D."/>
            <person name="Daum C."/>
            <person name="Ezra D."/>
            <person name="Gonzalez J."/>
            <person name="Henrissat B."/>
            <person name="Kuo A."/>
            <person name="Liang C."/>
            <person name="Lipzen A."/>
            <person name="Lutzoni F."/>
            <person name="Magnuson J."/>
            <person name="Mondo S."/>
            <person name="Nolan M."/>
            <person name="Ohm R."/>
            <person name="Pangilinan J."/>
            <person name="Park H.-J."/>
            <person name="Ramirez L."/>
            <person name="Alfaro M."/>
            <person name="Sun H."/>
            <person name="Tritt A."/>
            <person name="Yoshinaga Y."/>
            <person name="Zwiers L.-H."/>
            <person name="Turgeon B."/>
            <person name="Goodwin S."/>
            <person name="Spatafora J."/>
            <person name="Crous P."/>
            <person name="Grigoriev I."/>
        </authorList>
    </citation>
    <scope>NUCLEOTIDE SEQUENCE</scope>
    <source>
        <strain evidence="2">CBS 110217</strain>
    </source>
</reference>
<keyword evidence="3" id="KW-1185">Reference proteome</keyword>
<feature type="non-terminal residue" evidence="2">
    <location>
        <position position="115"/>
    </location>
</feature>
<protein>
    <submittedName>
        <fullName evidence="2">HET-domain-containing protein</fullName>
    </submittedName>
</protein>
<dbReference type="Pfam" id="PF06985">
    <property type="entry name" value="HET"/>
    <property type="match status" value="1"/>
</dbReference>
<dbReference type="EMBL" id="ML978267">
    <property type="protein sequence ID" value="KAF2025398.1"/>
    <property type="molecule type" value="Genomic_DNA"/>
</dbReference>
<name>A0A9P4LHE9_9PLEO</name>
<dbReference type="InterPro" id="IPR052895">
    <property type="entry name" value="HetReg/Transcr_Mod"/>
</dbReference>
<dbReference type="AlphaFoldDB" id="A0A9P4LHE9"/>
<feature type="domain" description="Heterokaryon incompatibility" evidence="1">
    <location>
        <begin position="32"/>
        <end position="115"/>
    </location>
</feature>
<gene>
    <name evidence="2" type="ORF">EK21DRAFT_46168</name>
</gene>
<organism evidence="2 3">
    <name type="scientific">Setomelanomma holmii</name>
    <dbReference type="NCBI Taxonomy" id="210430"/>
    <lineage>
        <taxon>Eukaryota</taxon>
        <taxon>Fungi</taxon>
        <taxon>Dikarya</taxon>
        <taxon>Ascomycota</taxon>
        <taxon>Pezizomycotina</taxon>
        <taxon>Dothideomycetes</taxon>
        <taxon>Pleosporomycetidae</taxon>
        <taxon>Pleosporales</taxon>
        <taxon>Pleosporineae</taxon>
        <taxon>Phaeosphaeriaceae</taxon>
        <taxon>Setomelanomma</taxon>
    </lineage>
</organism>
<evidence type="ECO:0000313" key="3">
    <source>
        <dbReference type="Proteomes" id="UP000799777"/>
    </source>
</evidence>
<dbReference type="OrthoDB" id="3553147at2759"/>
<evidence type="ECO:0000313" key="2">
    <source>
        <dbReference type="EMBL" id="KAF2025398.1"/>
    </source>
</evidence>
<feature type="non-terminal residue" evidence="2">
    <location>
        <position position="1"/>
    </location>
</feature>